<feature type="domain" description="FAD-binding" evidence="1">
    <location>
        <begin position="2"/>
        <end position="334"/>
    </location>
</feature>
<name>A0ABV5ZNA2_9PSEU</name>
<accession>A0ABV5ZNA2</accession>
<protein>
    <submittedName>
        <fullName evidence="2">FAD-dependent oxidoreductase</fullName>
    </submittedName>
</protein>
<dbReference type="PANTHER" id="PTHR46865">
    <property type="entry name" value="OXIDOREDUCTASE-RELATED"/>
    <property type="match status" value="1"/>
</dbReference>
<reference evidence="2 3" key="1">
    <citation type="submission" date="2024-09" db="EMBL/GenBank/DDBJ databases">
        <authorList>
            <person name="Sun Q."/>
            <person name="Mori K."/>
        </authorList>
    </citation>
    <scope>NUCLEOTIDE SEQUENCE [LARGE SCALE GENOMIC DNA]</scope>
    <source>
        <strain evidence="2 3">TBRC 7907</strain>
    </source>
</reference>
<comment type="caution">
    <text evidence="2">The sequence shown here is derived from an EMBL/GenBank/DDBJ whole genome shotgun (WGS) entry which is preliminary data.</text>
</comment>
<dbReference type="Gene3D" id="3.30.9.10">
    <property type="entry name" value="D-Amino Acid Oxidase, subunit A, domain 2"/>
    <property type="match status" value="1"/>
</dbReference>
<sequence>MRVVVCGAGIAGIAFAVRLADQGEDVVVLERAPGPRTQGYMIDFFGPGHDAARRMGLLPRLHELGYRIEGASYVDELGRVRASMRFTRFARAIKGQLISIMRPDLELALREALPPHVDLRFGTTVVEVDNRPDGVRVRLDDGSALDADLLVGADGIHSTVRELVFGAERKFLRYLGFHTAAFTFDDPEVHAAVHGGFCLTDTVDRQMGLYSLRDGRVATFTVHRTADPSPPEDTRAALRQVYGSLGWLVPRALAKCPPPSEIYYDQVAQIEVPRWSKGRVVLVGDACHAVSLLAGQGASLGLAGGHLLAEQLRSTATIGEALESYERLWRPVVEEKQRVARSGTKWFLPDSPLRLRGRRLALRLAHLPIVDRLVATALVGKL</sequence>
<dbReference type="InterPro" id="IPR051704">
    <property type="entry name" value="FAD_aromatic-hydroxylase"/>
</dbReference>
<dbReference type="PRINTS" id="PR00420">
    <property type="entry name" value="RNGMNOXGNASE"/>
</dbReference>
<dbReference type="InterPro" id="IPR036188">
    <property type="entry name" value="FAD/NAD-bd_sf"/>
</dbReference>
<dbReference type="InterPro" id="IPR002938">
    <property type="entry name" value="FAD-bd"/>
</dbReference>
<organism evidence="2 3">
    <name type="scientific">Allokutzneria oryzae</name>
    <dbReference type="NCBI Taxonomy" id="1378989"/>
    <lineage>
        <taxon>Bacteria</taxon>
        <taxon>Bacillati</taxon>
        <taxon>Actinomycetota</taxon>
        <taxon>Actinomycetes</taxon>
        <taxon>Pseudonocardiales</taxon>
        <taxon>Pseudonocardiaceae</taxon>
        <taxon>Allokutzneria</taxon>
    </lineage>
</organism>
<proteinExistence type="predicted"/>
<dbReference type="RefSeq" id="WP_377849454.1">
    <property type="nucleotide sequence ID" value="NZ_JBHLZU010000001.1"/>
</dbReference>
<evidence type="ECO:0000259" key="1">
    <source>
        <dbReference type="Pfam" id="PF01494"/>
    </source>
</evidence>
<dbReference type="EMBL" id="JBHLZU010000001">
    <property type="protein sequence ID" value="MFB9902366.1"/>
    <property type="molecule type" value="Genomic_DNA"/>
</dbReference>
<dbReference type="Pfam" id="PF01494">
    <property type="entry name" value="FAD_binding_3"/>
    <property type="match status" value="1"/>
</dbReference>
<dbReference type="Proteomes" id="UP001589693">
    <property type="component" value="Unassembled WGS sequence"/>
</dbReference>
<dbReference type="PANTHER" id="PTHR46865:SF8">
    <property type="entry name" value="POSSIBLE OXIDOREDUCTASE"/>
    <property type="match status" value="1"/>
</dbReference>
<evidence type="ECO:0000313" key="2">
    <source>
        <dbReference type="EMBL" id="MFB9902366.1"/>
    </source>
</evidence>
<dbReference type="SUPFAM" id="SSF51905">
    <property type="entry name" value="FAD/NAD(P)-binding domain"/>
    <property type="match status" value="1"/>
</dbReference>
<dbReference type="Gene3D" id="3.50.50.60">
    <property type="entry name" value="FAD/NAD(P)-binding domain"/>
    <property type="match status" value="1"/>
</dbReference>
<gene>
    <name evidence="2" type="ORF">ACFFQA_00310</name>
</gene>
<keyword evidence="3" id="KW-1185">Reference proteome</keyword>
<evidence type="ECO:0000313" key="3">
    <source>
        <dbReference type="Proteomes" id="UP001589693"/>
    </source>
</evidence>